<proteinExistence type="predicted"/>
<organism evidence="1 2">
    <name type="scientific">Artomyces pyxidatus</name>
    <dbReference type="NCBI Taxonomy" id="48021"/>
    <lineage>
        <taxon>Eukaryota</taxon>
        <taxon>Fungi</taxon>
        <taxon>Dikarya</taxon>
        <taxon>Basidiomycota</taxon>
        <taxon>Agaricomycotina</taxon>
        <taxon>Agaricomycetes</taxon>
        <taxon>Russulales</taxon>
        <taxon>Auriscalpiaceae</taxon>
        <taxon>Artomyces</taxon>
    </lineage>
</organism>
<evidence type="ECO:0000313" key="2">
    <source>
        <dbReference type="Proteomes" id="UP000814140"/>
    </source>
</evidence>
<evidence type="ECO:0000313" key="1">
    <source>
        <dbReference type="EMBL" id="KAI0064003.1"/>
    </source>
</evidence>
<reference evidence="1" key="1">
    <citation type="submission" date="2021-03" db="EMBL/GenBank/DDBJ databases">
        <authorList>
            <consortium name="DOE Joint Genome Institute"/>
            <person name="Ahrendt S."/>
            <person name="Looney B.P."/>
            <person name="Miyauchi S."/>
            <person name="Morin E."/>
            <person name="Drula E."/>
            <person name="Courty P.E."/>
            <person name="Chicoki N."/>
            <person name="Fauchery L."/>
            <person name="Kohler A."/>
            <person name="Kuo A."/>
            <person name="Labutti K."/>
            <person name="Pangilinan J."/>
            <person name="Lipzen A."/>
            <person name="Riley R."/>
            <person name="Andreopoulos W."/>
            <person name="He G."/>
            <person name="Johnson J."/>
            <person name="Barry K.W."/>
            <person name="Grigoriev I.V."/>
            <person name="Nagy L."/>
            <person name="Hibbett D."/>
            <person name="Henrissat B."/>
            <person name="Matheny P.B."/>
            <person name="Labbe J."/>
            <person name="Martin F."/>
        </authorList>
    </citation>
    <scope>NUCLEOTIDE SEQUENCE</scope>
    <source>
        <strain evidence="1">HHB10654</strain>
    </source>
</reference>
<dbReference type="Proteomes" id="UP000814140">
    <property type="component" value="Unassembled WGS sequence"/>
</dbReference>
<comment type="caution">
    <text evidence="1">The sequence shown here is derived from an EMBL/GenBank/DDBJ whole genome shotgun (WGS) entry which is preliminary data.</text>
</comment>
<accession>A0ACB8T5G9</accession>
<protein>
    <submittedName>
        <fullName evidence="1">UV-endonuclease UvdE</fullName>
    </submittedName>
</protein>
<sequence length="447" mass="49966">MVGNRVKSRVAAVTDASRSARSAVPALEAPVERRTSARIRSKADAAVASTPLVVAQKEVSPSLLDEAPPKKRRRKTKDDRPTVYDILPVQQLTTTYRGRLGYACLNTILRATKPDPIFCSRTCRIDTILKNGLDFAKNLGLQNANDLCKLIQWNEDNQIKFLRISSEMFPFASHATYGYDLDYASAELKVAGDLAKSLGHRMTLHPGQFTQLGSPKENVVEASIRELQYHCSILNLMGMGKDSVIIIHMGGMYGDKPATLARFKENYTTKLSDDIKARLVLENDEMCYNADDLLPLCEELDIPIVFDYHHNWIFPSADPLPTLLPRINAIWHRKGIRPKQHLSSPRPGATTLMERRAHAGRCATLPDALQDEGAGWWRAPSGEMMWVDLMIEAKDKEQAVLQLYRTYGLAPVIWENLRPEEADRKKDKDEGAAGSTTRRTRKAAGAS</sequence>
<reference evidence="1" key="2">
    <citation type="journal article" date="2022" name="New Phytol.">
        <title>Evolutionary transition to the ectomycorrhizal habit in the genomes of a hyperdiverse lineage of mushroom-forming fungi.</title>
        <authorList>
            <person name="Looney B."/>
            <person name="Miyauchi S."/>
            <person name="Morin E."/>
            <person name="Drula E."/>
            <person name="Courty P.E."/>
            <person name="Kohler A."/>
            <person name="Kuo A."/>
            <person name="LaButti K."/>
            <person name="Pangilinan J."/>
            <person name="Lipzen A."/>
            <person name="Riley R."/>
            <person name="Andreopoulos W."/>
            <person name="He G."/>
            <person name="Johnson J."/>
            <person name="Nolan M."/>
            <person name="Tritt A."/>
            <person name="Barry K.W."/>
            <person name="Grigoriev I.V."/>
            <person name="Nagy L.G."/>
            <person name="Hibbett D."/>
            <person name="Henrissat B."/>
            <person name="Matheny P.B."/>
            <person name="Labbe J."/>
            <person name="Martin F.M."/>
        </authorList>
    </citation>
    <scope>NUCLEOTIDE SEQUENCE</scope>
    <source>
        <strain evidence="1">HHB10654</strain>
    </source>
</reference>
<gene>
    <name evidence="1" type="ORF">BV25DRAFT_1801160</name>
</gene>
<dbReference type="EMBL" id="MU277200">
    <property type="protein sequence ID" value="KAI0064003.1"/>
    <property type="molecule type" value="Genomic_DNA"/>
</dbReference>
<name>A0ACB8T5G9_9AGAM</name>
<keyword evidence="2" id="KW-1185">Reference proteome</keyword>